<dbReference type="Proteomes" id="UP000182237">
    <property type="component" value="Chromosome I"/>
</dbReference>
<dbReference type="AlphaFoldDB" id="A0A1H1TS34"/>
<evidence type="ECO:0000313" key="1">
    <source>
        <dbReference type="EMBL" id="SDS62399.1"/>
    </source>
</evidence>
<dbReference type="InterPro" id="IPR025591">
    <property type="entry name" value="RloB"/>
</dbReference>
<accession>A0A1H1TS34</accession>
<keyword evidence="2" id="KW-1185">Reference proteome</keyword>
<dbReference type="STRING" id="1203190.GCA_000312345_00887"/>
<proteinExistence type="predicted"/>
<name>A0A1H1TS34_9CORY</name>
<organism evidence="1 2">
    <name type="scientific">Corynebacterium timonense</name>
    <dbReference type="NCBI Taxonomy" id="441500"/>
    <lineage>
        <taxon>Bacteria</taxon>
        <taxon>Bacillati</taxon>
        <taxon>Actinomycetota</taxon>
        <taxon>Actinomycetes</taxon>
        <taxon>Mycobacteriales</taxon>
        <taxon>Corynebacteriaceae</taxon>
        <taxon>Corynebacterium</taxon>
    </lineage>
</organism>
<dbReference type="OrthoDB" id="9796523at2"/>
<dbReference type="RefSeq" id="WP_081582873.1">
    <property type="nucleotide sequence ID" value="NZ_LT629765.1"/>
</dbReference>
<protein>
    <submittedName>
        <fullName evidence="1">RloB-like protein</fullName>
    </submittedName>
</protein>
<evidence type="ECO:0000313" key="2">
    <source>
        <dbReference type="Proteomes" id="UP000182237"/>
    </source>
</evidence>
<reference evidence="1 2" key="1">
    <citation type="submission" date="2016-10" db="EMBL/GenBank/DDBJ databases">
        <authorList>
            <person name="de Groot N.N."/>
        </authorList>
    </citation>
    <scope>NUCLEOTIDE SEQUENCE [LARGE SCALE GENOMIC DNA]</scope>
    <source>
        <strain evidence="1 2">DSM 45434</strain>
    </source>
</reference>
<sequence length="199" mass="22135">MRKRRRPKGSRPTQPSYLIVVQGQATELDYFKRLKSTFRIPGVNLVVEPHSPEKIVDKVRYNMANDKAAPYDRVCFVVDVDDSSPQQFQQGFNKARKSTTGGTKCLFAVSNRCFEVWLLAHFADIRGREMEVGALTAGLREHGALQAGSDKHLAADFPVKEYETASRNVSTANWNEIGPAPSTAVPKLVEELIRAAEAS</sequence>
<gene>
    <name evidence="1" type="ORF">SAMN04488539_2044</name>
</gene>
<dbReference type="Pfam" id="PF13707">
    <property type="entry name" value="RloB"/>
    <property type="match status" value="1"/>
</dbReference>
<dbReference type="EMBL" id="LT629765">
    <property type="protein sequence ID" value="SDS62399.1"/>
    <property type="molecule type" value="Genomic_DNA"/>
</dbReference>